<feature type="domain" description="DUF6950" evidence="1">
    <location>
        <begin position="18"/>
        <end position="131"/>
    </location>
</feature>
<accession>A0A849KQ57</accession>
<dbReference type="RefSeq" id="WP_171318875.1">
    <property type="nucleotide sequence ID" value="NZ_JABFCY010000014.1"/>
</dbReference>
<dbReference type="Proteomes" id="UP000574931">
    <property type="component" value="Unassembled WGS sequence"/>
</dbReference>
<comment type="caution">
    <text evidence="2">The sequence shown here is derived from an EMBL/GenBank/DDBJ whole genome shotgun (WGS) entry which is preliminary data.</text>
</comment>
<reference evidence="2 3" key="1">
    <citation type="submission" date="2020-05" db="EMBL/GenBank/DDBJ databases">
        <title>Draft Genome Sequence of Ochrobactrum soli Isolated from Stable Fly Gut.</title>
        <authorList>
            <person name="Pileggi M.T."/>
            <person name="Vazhakkala L.J."/>
            <person name="Wong C.N."/>
        </authorList>
    </citation>
    <scope>NUCLEOTIDE SEQUENCE [LARGE SCALE GENOMIC DNA]</scope>
    <source>
        <strain evidence="2 3">MTP-C0764</strain>
    </source>
</reference>
<evidence type="ECO:0000313" key="2">
    <source>
        <dbReference type="EMBL" id="NNU62423.1"/>
    </source>
</evidence>
<gene>
    <name evidence="2" type="ORF">HKX02_19500</name>
</gene>
<keyword evidence="3" id="KW-1185">Reference proteome</keyword>
<protein>
    <recommendedName>
        <fullName evidence="1">DUF6950 domain-containing protein</fullName>
    </recommendedName>
</protein>
<name>A0A849KQ57_9HYPH</name>
<evidence type="ECO:0000259" key="1">
    <source>
        <dbReference type="Pfam" id="PF22262"/>
    </source>
</evidence>
<dbReference type="Pfam" id="PF22262">
    <property type="entry name" value="DUF6950"/>
    <property type="match status" value="1"/>
</dbReference>
<dbReference type="EMBL" id="JABFCY010000014">
    <property type="protein sequence ID" value="NNU62423.1"/>
    <property type="molecule type" value="Genomic_DNA"/>
</dbReference>
<sequence>MDLKEFLLQPLEFKFGGWMGEDCTTFCASWARECTGFDPAAAWRGTYSTLKSANALLKAYGGMEGLYDRQLTEIGYRRTDRPRDGDIGIVVAPSGLDHIIKHIGGIRFGPLWAVMAQRGVIAKKLDHVAAWTLRHDAEI</sequence>
<dbReference type="AlphaFoldDB" id="A0A849KQ57"/>
<proteinExistence type="predicted"/>
<dbReference type="InterPro" id="IPR053802">
    <property type="entry name" value="DUF6950"/>
</dbReference>
<organism evidence="2 3">
    <name type="scientific">Ochrobactrum soli</name>
    <dbReference type="NCBI Taxonomy" id="2448455"/>
    <lineage>
        <taxon>Bacteria</taxon>
        <taxon>Pseudomonadati</taxon>
        <taxon>Pseudomonadota</taxon>
        <taxon>Alphaproteobacteria</taxon>
        <taxon>Hyphomicrobiales</taxon>
        <taxon>Brucellaceae</taxon>
        <taxon>Brucella/Ochrobactrum group</taxon>
        <taxon>Ochrobactrum</taxon>
    </lineage>
</organism>
<evidence type="ECO:0000313" key="3">
    <source>
        <dbReference type="Proteomes" id="UP000574931"/>
    </source>
</evidence>